<feature type="region of interest" description="Disordered" evidence="1">
    <location>
        <begin position="21"/>
        <end position="40"/>
    </location>
</feature>
<feature type="compositionally biased region" description="Polar residues" evidence="1">
    <location>
        <begin position="28"/>
        <end position="40"/>
    </location>
</feature>
<evidence type="ECO:0000313" key="2">
    <source>
        <dbReference type="EMBL" id="EOB07423.1"/>
    </source>
</evidence>
<evidence type="ECO:0000313" key="3">
    <source>
        <dbReference type="Proteomes" id="UP000296049"/>
    </source>
</evidence>
<feature type="compositionally biased region" description="Polar residues" evidence="1">
    <location>
        <begin position="463"/>
        <end position="476"/>
    </location>
</feature>
<name>R0M451_ANAPL</name>
<protein>
    <submittedName>
        <fullName evidence="2">Uncharacterized protein</fullName>
    </submittedName>
</protein>
<evidence type="ECO:0000256" key="1">
    <source>
        <dbReference type="SAM" id="MobiDB-lite"/>
    </source>
</evidence>
<gene>
    <name evidence="2" type="ORF">Anapl_03616</name>
</gene>
<accession>R0M451</accession>
<feature type="region of interest" description="Disordered" evidence="1">
    <location>
        <begin position="617"/>
        <end position="658"/>
    </location>
</feature>
<dbReference type="EMBL" id="KB742527">
    <property type="protein sequence ID" value="EOB07423.1"/>
    <property type="molecule type" value="Genomic_DNA"/>
</dbReference>
<sequence length="813" mass="89836">MKKQIWHRNLSTFPSAASEIADSHTKLTRSPSNARKQTNEEQLSQRKQLKANCARHLCPDCLACLSRDGVETKPKCIQHKLASPHAQTHTDTTVARRGNGCDAPAHLHMALDKHGSRSTHGAHHMILAISGAGKRRPDLSLRPSKMPKSGQKGKAERKAGTLQDGAFISPHLYAGVAARHPGDRRGLRVPTAQGKGWLRVKQEQKVEYAQCKAMQASSCLQLHTSLMESMLSKADLHLAEHATQADLSSLDVVFVSVHTMQPKSNKQCEFTGHPGICEQVSERSGVPAPLCELWCGRDSTCGMGTEAPTCRTELQLQQTVCGRGRQLFQKSPLLTQFYLDYHRGCTRKRNAPGALQHQVSHTDDNRSAIKAAKQWLCRRSVVWSSVLLYQKCCCLEQQRSQKSKFIKHYEYGEKQSKFDALGRTTNKAEGYQTKKASLSTRKAVNITHLFDESWPGEPETSDTESSSAQPSCSPNHTRLRRRVVSNRSLPASQRFSTVRMLSGALISFMTTSSHHQWTKSFLTQMELVATPPIPGGPPPLLEQGEQRAAFPYKQSYSSVHFPTLQEEAHIDKQQSQHTRLHLFESKHQERGPKIVWKKHLTASEPAGVRLGRFPPISEDRIAQGSTETLGEDSRTWKPASPTASTGASVGPEGHTGGAVGALQAPTPMGQGLGTMGPALAAARSGCFEPYEPWFAKQLDLMQYHSSPQNKTNQTKPNHPIAWKNMQEDGDALYHHFKMRKIILSVQPSVNAALDTLLHQDMKGSCHPIPSSINTTARNVSCLSSLPTVLDYDAEVVKPREECFVTVNKPVGVV</sequence>
<proteinExistence type="predicted"/>
<dbReference type="AlphaFoldDB" id="R0M451"/>
<reference evidence="3" key="1">
    <citation type="journal article" date="2013" name="Nat. Genet.">
        <title>The duck genome and transcriptome provide insight into an avian influenza virus reservoir species.</title>
        <authorList>
            <person name="Huang Y."/>
            <person name="Li Y."/>
            <person name="Burt D.W."/>
            <person name="Chen H."/>
            <person name="Zhang Y."/>
            <person name="Qian W."/>
            <person name="Kim H."/>
            <person name="Gan S."/>
            <person name="Zhao Y."/>
            <person name="Li J."/>
            <person name="Yi K."/>
            <person name="Feng H."/>
            <person name="Zhu P."/>
            <person name="Li B."/>
            <person name="Liu Q."/>
            <person name="Fairley S."/>
            <person name="Magor K.E."/>
            <person name="Du Z."/>
            <person name="Hu X."/>
            <person name="Goodman L."/>
            <person name="Tafer H."/>
            <person name="Vignal A."/>
            <person name="Lee T."/>
            <person name="Kim K.W."/>
            <person name="Sheng Z."/>
            <person name="An Y."/>
            <person name="Searle S."/>
            <person name="Herrero J."/>
            <person name="Groenen M.A."/>
            <person name="Crooijmans R.P."/>
            <person name="Faraut T."/>
            <person name="Cai Q."/>
            <person name="Webster R.G."/>
            <person name="Aldridge J.R."/>
            <person name="Warren W.C."/>
            <person name="Bartschat S."/>
            <person name="Kehr S."/>
            <person name="Marz M."/>
            <person name="Stadler P.F."/>
            <person name="Smith J."/>
            <person name="Kraus R.H."/>
            <person name="Zhao Y."/>
            <person name="Ren L."/>
            <person name="Fei J."/>
            <person name="Morisson M."/>
            <person name="Kaiser P."/>
            <person name="Griffin D.K."/>
            <person name="Rao M."/>
            <person name="Pitel F."/>
            <person name="Wang J."/>
            <person name="Li N."/>
        </authorList>
    </citation>
    <scope>NUCLEOTIDE SEQUENCE [LARGE SCALE GENOMIC DNA]</scope>
</reference>
<feature type="region of interest" description="Disordered" evidence="1">
    <location>
        <begin position="132"/>
        <end position="161"/>
    </location>
</feature>
<feature type="region of interest" description="Disordered" evidence="1">
    <location>
        <begin position="451"/>
        <end position="485"/>
    </location>
</feature>
<keyword evidence="3" id="KW-1185">Reference proteome</keyword>
<dbReference type="Proteomes" id="UP000296049">
    <property type="component" value="Unassembled WGS sequence"/>
</dbReference>
<organism evidence="2 3">
    <name type="scientific">Anas platyrhynchos</name>
    <name type="common">Mallard</name>
    <name type="synonym">Anas boschas</name>
    <dbReference type="NCBI Taxonomy" id="8839"/>
    <lineage>
        <taxon>Eukaryota</taxon>
        <taxon>Metazoa</taxon>
        <taxon>Chordata</taxon>
        <taxon>Craniata</taxon>
        <taxon>Vertebrata</taxon>
        <taxon>Euteleostomi</taxon>
        <taxon>Archelosauria</taxon>
        <taxon>Archosauria</taxon>
        <taxon>Dinosauria</taxon>
        <taxon>Saurischia</taxon>
        <taxon>Theropoda</taxon>
        <taxon>Coelurosauria</taxon>
        <taxon>Aves</taxon>
        <taxon>Neognathae</taxon>
        <taxon>Galloanserae</taxon>
        <taxon>Anseriformes</taxon>
        <taxon>Anatidae</taxon>
        <taxon>Anatinae</taxon>
        <taxon>Anas</taxon>
    </lineage>
</organism>